<gene>
    <name evidence="9" type="ORF">AB3N04_11930</name>
</gene>
<dbReference type="Gene3D" id="1.10.630.10">
    <property type="entry name" value="Cytochrome P450"/>
    <property type="match status" value="1"/>
</dbReference>
<dbReference type="AlphaFoldDB" id="A0AB39BPA1"/>
<dbReference type="PANTHER" id="PTHR24291">
    <property type="entry name" value="CYTOCHROME P450 FAMILY 4"/>
    <property type="match status" value="1"/>
</dbReference>
<dbReference type="EMBL" id="CP162551">
    <property type="protein sequence ID" value="XDI35427.1"/>
    <property type="molecule type" value="Genomic_DNA"/>
</dbReference>
<keyword evidence="3 7" id="KW-0479">Metal-binding</keyword>
<dbReference type="CDD" id="cd20620">
    <property type="entry name" value="CYP132-like"/>
    <property type="match status" value="1"/>
</dbReference>
<dbReference type="InterPro" id="IPR002401">
    <property type="entry name" value="Cyt_P450_E_grp-I"/>
</dbReference>
<evidence type="ECO:0000256" key="1">
    <source>
        <dbReference type="ARBA" id="ARBA00010617"/>
    </source>
</evidence>
<evidence type="ECO:0000256" key="3">
    <source>
        <dbReference type="ARBA" id="ARBA00022723"/>
    </source>
</evidence>
<comment type="similarity">
    <text evidence="1 8">Belongs to the cytochrome P450 family.</text>
</comment>
<name>A0AB39BPA1_9BACI</name>
<dbReference type="PANTHER" id="PTHR24291:SF50">
    <property type="entry name" value="BIFUNCTIONAL ALBAFLAVENONE MONOOXYGENASE_TERPENE SYNTHASE"/>
    <property type="match status" value="1"/>
</dbReference>
<evidence type="ECO:0000313" key="9">
    <source>
        <dbReference type="EMBL" id="XDI35427.1"/>
    </source>
</evidence>
<dbReference type="Pfam" id="PF00067">
    <property type="entry name" value="p450"/>
    <property type="match status" value="1"/>
</dbReference>
<evidence type="ECO:0000256" key="5">
    <source>
        <dbReference type="ARBA" id="ARBA00023004"/>
    </source>
</evidence>
<dbReference type="InterPro" id="IPR050196">
    <property type="entry name" value="Cytochrome_P450_Monoox"/>
</dbReference>
<evidence type="ECO:0000256" key="6">
    <source>
        <dbReference type="ARBA" id="ARBA00023033"/>
    </source>
</evidence>
<dbReference type="InterPro" id="IPR036396">
    <property type="entry name" value="Cyt_P450_sf"/>
</dbReference>
<dbReference type="GO" id="GO:0005506">
    <property type="term" value="F:iron ion binding"/>
    <property type="evidence" value="ECO:0007669"/>
    <property type="project" value="InterPro"/>
</dbReference>
<dbReference type="GO" id="GO:0004497">
    <property type="term" value="F:monooxygenase activity"/>
    <property type="evidence" value="ECO:0007669"/>
    <property type="project" value="UniProtKB-KW"/>
</dbReference>
<dbReference type="InterPro" id="IPR017972">
    <property type="entry name" value="Cyt_P450_CS"/>
</dbReference>
<feature type="binding site" description="axial binding residue" evidence="7">
    <location>
        <position position="399"/>
    </location>
    <ligand>
        <name>heme</name>
        <dbReference type="ChEBI" id="CHEBI:30413"/>
    </ligand>
    <ligandPart>
        <name>Fe</name>
        <dbReference type="ChEBI" id="CHEBI:18248"/>
    </ligandPart>
</feature>
<accession>A0AB39BPA1</accession>
<evidence type="ECO:0000256" key="8">
    <source>
        <dbReference type="RuleBase" id="RU000461"/>
    </source>
</evidence>
<dbReference type="PRINTS" id="PR00463">
    <property type="entry name" value="EP450I"/>
</dbReference>
<evidence type="ECO:0000256" key="2">
    <source>
        <dbReference type="ARBA" id="ARBA00022617"/>
    </source>
</evidence>
<evidence type="ECO:0000256" key="4">
    <source>
        <dbReference type="ARBA" id="ARBA00023002"/>
    </source>
</evidence>
<keyword evidence="5 7" id="KW-0408">Iron</keyword>
<proteinExistence type="inferred from homology"/>
<dbReference type="InterPro" id="IPR001128">
    <property type="entry name" value="Cyt_P450"/>
</dbReference>
<keyword evidence="2 7" id="KW-0349">Heme</keyword>
<sequence length="453" mass="52513">MKTRYGVKQQIVPGPKGHWLQGNLPEFKENPLQFLINQSNQYGKISRFRFGPFQQVYFVNDPVLIKEVLVTKQKSFIKSRDIQMLKTVVGEGLLTSEKEVHMKQRRLIQPAFKKTHITQYAQDMINTTSSYIEDWNNGEKRSITNEMMNIALGIITKTMFSMDIGEEAKRIEAPMEAVMKLGVKRMRALIPIPLWIPTKNNRKLKRAVKELDDVLFSIIKERRMELSEHTDLLGILMQAKDEENGLGMTDKQLRDELMTIFLAGHETTANLLSWTFYLLSQHPEVDEKLYTIIEKLTQGKPITPELYPQLTYAQHIISESMRLYPPAYVIGRQVEEDIEIGPYQMRKGDMVLISQYVMHRNPTYYDNAEAFIPERFEHNFIKTLPPYAYFPFGGGPRVCIGNHFAMMEATLALATIVQKYRLTISADHHTVKPQPLVTLRPKRGLYMTLNNRK</sequence>
<dbReference type="PROSITE" id="PS00086">
    <property type="entry name" value="CYTOCHROME_P450"/>
    <property type="match status" value="1"/>
</dbReference>
<comment type="cofactor">
    <cofactor evidence="7">
        <name>heme</name>
        <dbReference type="ChEBI" id="CHEBI:30413"/>
    </cofactor>
</comment>
<dbReference type="RefSeq" id="WP_368503000.1">
    <property type="nucleotide sequence ID" value="NZ_CP162551.1"/>
</dbReference>
<keyword evidence="6 8" id="KW-0503">Monooxygenase</keyword>
<dbReference type="GO" id="GO:0016705">
    <property type="term" value="F:oxidoreductase activity, acting on paired donors, with incorporation or reduction of molecular oxygen"/>
    <property type="evidence" value="ECO:0007669"/>
    <property type="project" value="InterPro"/>
</dbReference>
<keyword evidence="4 8" id="KW-0560">Oxidoreductase</keyword>
<dbReference type="SUPFAM" id="SSF48264">
    <property type="entry name" value="Cytochrome P450"/>
    <property type="match status" value="1"/>
</dbReference>
<evidence type="ECO:0000256" key="7">
    <source>
        <dbReference type="PIRSR" id="PIRSR602401-1"/>
    </source>
</evidence>
<reference evidence="9" key="1">
    <citation type="submission" date="2024-07" db="EMBL/GenBank/DDBJ databases">
        <title>Identification and characteristics of an arsenic-resistant bacterial isolate, which belongs to a novel species.</title>
        <authorList>
            <person name="Juszczyk A."/>
            <person name="Kowalczyk A."/>
            <person name="Was K."/>
            <person name="Kosowicz W."/>
            <person name="Budzyn A."/>
            <person name="Latowski D."/>
        </authorList>
    </citation>
    <scope>NUCLEOTIDE SEQUENCE</scope>
    <source>
        <strain evidence="9">As8PL</strain>
    </source>
</reference>
<protein>
    <submittedName>
        <fullName evidence="9">Cytochrome P450</fullName>
    </submittedName>
</protein>
<dbReference type="PRINTS" id="PR00385">
    <property type="entry name" value="P450"/>
</dbReference>
<organism evidence="9">
    <name type="scientific">Alkalihalophilus sp. As8PL</name>
    <dbReference type="NCBI Taxonomy" id="3237103"/>
    <lineage>
        <taxon>Bacteria</taxon>
        <taxon>Bacillati</taxon>
        <taxon>Bacillota</taxon>
        <taxon>Bacilli</taxon>
        <taxon>Bacillales</taxon>
        <taxon>Bacillaceae</taxon>
        <taxon>Alkalihalophilus</taxon>
    </lineage>
</organism>
<dbReference type="GO" id="GO:0020037">
    <property type="term" value="F:heme binding"/>
    <property type="evidence" value="ECO:0007669"/>
    <property type="project" value="InterPro"/>
</dbReference>